<dbReference type="InterPro" id="IPR036249">
    <property type="entry name" value="Thioredoxin-like_sf"/>
</dbReference>
<dbReference type="PROSITE" id="PS00194">
    <property type="entry name" value="THIOREDOXIN_1"/>
    <property type="match status" value="1"/>
</dbReference>
<comment type="caution">
    <text evidence="7">The sequence shown here is derived from an EMBL/GenBank/DDBJ whole genome shotgun (WGS) entry which is preliminary data.</text>
</comment>
<dbReference type="EMBL" id="PEWV01000075">
    <property type="protein sequence ID" value="PIU40856.1"/>
    <property type="molecule type" value="Genomic_DNA"/>
</dbReference>
<evidence type="ECO:0000256" key="1">
    <source>
        <dbReference type="ARBA" id="ARBA00004196"/>
    </source>
</evidence>
<dbReference type="Pfam" id="PF00578">
    <property type="entry name" value="AhpC-TSA"/>
    <property type="match status" value="1"/>
</dbReference>
<comment type="subcellular location">
    <subcellularLocation>
        <location evidence="1">Cell envelope</location>
    </subcellularLocation>
</comment>
<feature type="chain" id="PRO_5014397399" evidence="5">
    <location>
        <begin position="26"/>
        <end position="167"/>
    </location>
</feature>
<keyword evidence="4" id="KW-0676">Redox-active center</keyword>
<evidence type="ECO:0000256" key="2">
    <source>
        <dbReference type="ARBA" id="ARBA00022748"/>
    </source>
</evidence>
<dbReference type="PROSITE" id="PS51352">
    <property type="entry name" value="THIOREDOXIN_2"/>
    <property type="match status" value="1"/>
</dbReference>
<dbReference type="PANTHER" id="PTHR42852:SF6">
    <property type="entry name" value="THIOL:DISULFIDE INTERCHANGE PROTEIN DSBE"/>
    <property type="match status" value="1"/>
</dbReference>
<dbReference type="Proteomes" id="UP000230052">
    <property type="component" value="Unassembled WGS sequence"/>
</dbReference>
<protein>
    <submittedName>
        <fullName evidence="7">Thioredoxin</fullName>
    </submittedName>
</protein>
<dbReference type="Gene3D" id="3.40.30.10">
    <property type="entry name" value="Glutaredoxin"/>
    <property type="match status" value="1"/>
</dbReference>
<proteinExistence type="predicted"/>
<feature type="signal peptide" evidence="5">
    <location>
        <begin position="1"/>
        <end position="25"/>
    </location>
</feature>
<sequence>MKKKIISYILATFIAFAFLYQTGCADGKGGNASSGPAPDFTLADINGKNISLNDFIGKDAVLLVFSTTWCPYCKEKIPGLKKLYSEYNGKGLQVLAVYIQEGKDKIASFIGKNSMPYPILMDTDGAVSQKYGVFGVPSLFAIDKKGNVREKGSNIPDESLLKTLINE</sequence>
<dbReference type="InterPro" id="IPR013766">
    <property type="entry name" value="Thioredoxin_domain"/>
</dbReference>
<dbReference type="CDD" id="cd02966">
    <property type="entry name" value="TlpA_like_family"/>
    <property type="match status" value="1"/>
</dbReference>
<dbReference type="GO" id="GO:0016209">
    <property type="term" value="F:antioxidant activity"/>
    <property type="evidence" value="ECO:0007669"/>
    <property type="project" value="InterPro"/>
</dbReference>
<dbReference type="PANTHER" id="PTHR42852">
    <property type="entry name" value="THIOL:DISULFIDE INTERCHANGE PROTEIN DSBE"/>
    <property type="match status" value="1"/>
</dbReference>
<evidence type="ECO:0000259" key="6">
    <source>
        <dbReference type="PROSITE" id="PS51352"/>
    </source>
</evidence>
<keyword evidence="3" id="KW-1015">Disulfide bond</keyword>
<evidence type="ECO:0000313" key="7">
    <source>
        <dbReference type="EMBL" id="PIU40856.1"/>
    </source>
</evidence>
<dbReference type="InterPro" id="IPR000866">
    <property type="entry name" value="AhpC/TSA"/>
</dbReference>
<name>A0A2J0L0V0_9BACT</name>
<dbReference type="AlphaFoldDB" id="A0A2J0L0V0"/>
<dbReference type="SUPFAM" id="SSF52833">
    <property type="entry name" value="Thioredoxin-like"/>
    <property type="match status" value="1"/>
</dbReference>
<keyword evidence="2" id="KW-0201">Cytochrome c-type biogenesis</keyword>
<evidence type="ECO:0000256" key="4">
    <source>
        <dbReference type="ARBA" id="ARBA00023284"/>
    </source>
</evidence>
<dbReference type="GO" id="GO:0016491">
    <property type="term" value="F:oxidoreductase activity"/>
    <property type="evidence" value="ECO:0007669"/>
    <property type="project" value="InterPro"/>
</dbReference>
<dbReference type="GO" id="GO:0017004">
    <property type="term" value="P:cytochrome complex assembly"/>
    <property type="evidence" value="ECO:0007669"/>
    <property type="project" value="UniProtKB-KW"/>
</dbReference>
<dbReference type="InterPro" id="IPR017937">
    <property type="entry name" value="Thioredoxin_CS"/>
</dbReference>
<accession>A0A2J0L0V0</accession>
<dbReference type="InterPro" id="IPR050553">
    <property type="entry name" value="Thioredoxin_ResA/DsbE_sf"/>
</dbReference>
<reference evidence="7 8" key="1">
    <citation type="submission" date="2017-09" db="EMBL/GenBank/DDBJ databases">
        <title>Depth-based differentiation of microbial function through sediment-hosted aquifers and enrichment of novel symbionts in the deep terrestrial subsurface.</title>
        <authorList>
            <person name="Probst A.J."/>
            <person name="Ladd B."/>
            <person name="Jarett J.K."/>
            <person name="Geller-Mcgrath D.E."/>
            <person name="Sieber C.M."/>
            <person name="Emerson J.B."/>
            <person name="Anantharaman K."/>
            <person name="Thomas B.C."/>
            <person name="Malmstrom R."/>
            <person name="Stieglmeier M."/>
            <person name="Klingl A."/>
            <person name="Woyke T."/>
            <person name="Ryan C.M."/>
            <person name="Banfield J.F."/>
        </authorList>
    </citation>
    <scope>NUCLEOTIDE SEQUENCE [LARGE SCALE GENOMIC DNA]</scope>
    <source>
        <strain evidence="7">CG07_land_8_20_14_0_80_42_15</strain>
    </source>
</reference>
<dbReference type="GO" id="GO:0030313">
    <property type="term" value="C:cell envelope"/>
    <property type="evidence" value="ECO:0007669"/>
    <property type="project" value="UniProtKB-SubCell"/>
</dbReference>
<evidence type="ECO:0000313" key="8">
    <source>
        <dbReference type="Proteomes" id="UP000230052"/>
    </source>
</evidence>
<organism evidence="7 8">
    <name type="scientific">Candidatus Aquitaenariimonas noxiae</name>
    <dbReference type="NCBI Taxonomy" id="1974741"/>
    <lineage>
        <taxon>Bacteria</taxon>
        <taxon>Pseudomonadati</taxon>
        <taxon>Candidatus Omnitrophota</taxon>
        <taxon>Candidatus Aquitaenariimonas</taxon>
    </lineage>
</organism>
<evidence type="ECO:0000256" key="5">
    <source>
        <dbReference type="SAM" id="SignalP"/>
    </source>
</evidence>
<evidence type="ECO:0000256" key="3">
    <source>
        <dbReference type="ARBA" id="ARBA00023157"/>
    </source>
</evidence>
<feature type="domain" description="Thioredoxin" evidence="6">
    <location>
        <begin position="31"/>
        <end position="167"/>
    </location>
</feature>
<keyword evidence="5" id="KW-0732">Signal</keyword>
<gene>
    <name evidence="7" type="ORF">COS99_08090</name>
</gene>